<dbReference type="PANTHER" id="PTHR30329:SF21">
    <property type="entry name" value="LIPOPROTEIN YIAD-RELATED"/>
    <property type="match status" value="1"/>
</dbReference>
<feature type="domain" description="OmpA-like" evidence="10">
    <location>
        <begin position="136"/>
        <end position="258"/>
    </location>
</feature>
<evidence type="ECO:0000313" key="12">
    <source>
        <dbReference type="Proteomes" id="UP000295063"/>
    </source>
</evidence>
<dbReference type="InterPro" id="IPR036737">
    <property type="entry name" value="OmpA-like_sf"/>
</dbReference>
<evidence type="ECO:0000256" key="5">
    <source>
        <dbReference type="ARBA" id="ARBA00022989"/>
    </source>
</evidence>
<evidence type="ECO:0000259" key="10">
    <source>
        <dbReference type="PROSITE" id="PS51123"/>
    </source>
</evidence>
<dbReference type="PANTHER" id="PTHR30329">
    <property type="entry name" value="STATOR ELEMENT OF FLAGELLAR MOTOR COMPLEX"/>
    <property type="match status" value="1"/>
</dbReference>
<reference evidence="11 12" key="1">
    <citation type="submission" date="2019-03" db="EMBL/GenBank/DDBJ databases">
        <title>Genomic Encyclopedia of Type Strains, Phase IV (KMG-IV): sequencing the most valuable type-strain genomes for metagenomic binning, comparative biology and taxonomic classification.</title>
        <authorList>
            <person name="Goeker M."/>
        </authorList>
    </citation>
    <scope>NUCLEOTIDE SEQUENCE [LARGE SCALE GENOMIC DNA]</scope>
    <source>
        <strain evidence="11 12">DSM 15969</strain>
    </source>
</reference>
<dbReference type="Pfam" id="PF13677">
    <property type="entry name" value="MotB_plug"/>
    <property type="match status" value="1"/>
</dbReference>
<keyword evidence="3" id="KW-1003">Cell membrane</keyword>
<evidence type="ECO:0000313" key="11">
    <source>
        <dbReference type="EMBL" id="TCL39195.1"/>
    </source>
</evidence>
<keyword evidence="12" id="KW-1185">Reference proteome</keyword>
<gene>
    <name evidence="11" type="ORF">EV210_102105</name>
</gene>
<dbReference type="PROSITE" id="PS51123">
    <property type="entry name" value="OMPA_2"/>
    <property type="match status" value="1"/>
</dbReference>
<evidence type="ECO:0000256" key="2">
    <source>
        <dbReference type="ARBA" id="ARBA00008914"/>
    </source>
</evidence>
<dbReference type="EMBL" id="SLUI01000002">
    <property type="protein sequence ID" value="TCL39195.1"/>
    <property type="molecule type" value="Genomic_DNA"/>
</dbReference>
<accession>A0A4R1Q332</accession>
<keyword evidence="5 9" id="KW-1133">Transmembrane helix</keyword>
<evidence type="ECO:0000256" key="6">
    <source>
        <dbReference type="ARBA" id="ARBA00023136"/>
    </source>
</evidence>
<feature type="compositionally biased region" description="Polar residues" evidence="8">
    <location>
        <begin position="66"/>
        <end position="79"/>
    </location>
</feature>
<protein>
    <submittedName>
        <fullName evidence="11">Chemotaxis protein MotB</fullName>
    </submittedName>
</protein>
<evidence type="ECO:0000256" key="1">
    <source>
        <dbReference type="ARBA" id="ARBA00004162"/>
    </source>
</evidence>
<dbReference type="AlphaFoldDB" id="A0A4R1Q332"/>
<evidence type="ECO:0000256" key="4">
    <source>
        <dbReference type="ARBA" id="ARBA00022692"/>
    </source>
</evidence>
<dbReference type="CDD" id="cd07185">
    <property type="entry name" value="OmpA_C-like"/>
    <property type="match status" value="1"/>
</dbReference>
<feature type="region of interest" description="Disordered" evidence="8">
    <location>
        <begin position="62"/>
        <end position="94"/>
    </location>
</feature>
<evidence type="ECO:0000256" key="3">
    <source>
        <dbReference type="ARBA" id="ARBA00022475"/>
    </source>
</evidence>
<evidence type="ECO:0000256" key="8">
    <source>
        <dbReference type="SAM" id="MobiDB-lite"/>
    </source>
</evidence>
<comment type="similarity">
    <text evidence="2">Belongs to the MotB family.</text>
</comment>
<evidence type="ECO:0000256" key="7">
    <source>
        <dbReference type="PROSITE-ProRule" id="PRU00473"/>
    </source>
</evidence>
<dbReference type="OrthoDB" id="9815217at2"/>
<comment type="subcellular location">
    <subcellularLocation>
        <location evidence="1">Cell membrane</location>
        <topology evidence="1">Single-pass membrane protein</topology>
    </subcellularLocation>
</comment>
<dbReference type="Proteomes" id="UP000295063">
    <property type="component" value="Unassembled WGS sequence"/>
</dbReference>
<dbReference type="GO" id="GO:0005886">
    <property type="term" value="C:plasma membrane"/>
    <property type="evidence" value="ECO:0007669"/>
    <property type="project" value="UniProtKB-SubCell"/>
</dbReference>
<keyword evidence="4 9" id="KW-0812">Transmembrane</keyword>
<dbReference type="SUPFAM" id="SSF103088">
    <property type="entry name" value="OmpA-like"/>
    <property type="match status" value="1"/>
</dbReference>
<keyword evidence="6 7" id="KW-0472">Membrane</keyword>
<proteinExistence type="inferred from homology"/>
<evidence type="ECO:0000256" key="9">
    <source>
        <dbReference type="SAM" id="Phobius"/>
    </source>
</evidence>
<dbReference type="Gene3D" id="3.30.1330.60">
    <property type="entry name" value="OmpA-like domain"/>
    <property type="match status" value="1"/>
</dbReference>
<feature type="transmembrane region" description="Helical" evidence="9">
    <location>
        <begin position="20"/>
        <end position="40"/>
    </location>
</feature>
<dbReference type="Pfam" id="PF00691">
    <property type="entry name" value="OmpA"/>
    <property type="match status" value="1"/>
</dbReference>
<comment type="caution">
    <text evidence="11">The sequence shown here is derived from an EMBL/GenBank/DDBJ whole genome shotgun (WGS) entry which is preliminary data.</text>
</comment>
<organism evidence="11 12">
    <name type="scientific">Anaerospora hongkongensis</name>
    <dbReference type="NCBI Taxonomy" id="244830"/>
    <lineage>
        <taxon>Bacteria</taxon>
        <taxon>Bacillati</taxon>
        <taxon>Bacillota</taxon>
        <taxon>Negativicutes</taxon>
        <taxon>Selenomonadales</taxon>
        <taxon>Sporomusaceae</taxon>
        <taxon>Anaerospora</taxon>
    </lineage>
</organism>
<dbReference type="InterPro" id="IPR006665">
    <property type="entry name" value="OmpA-like"/>
</dbReference>
<dbReference type="RefSeq" id="WP_132075346.1">
    <property type="nucleotide sequence ID" value="NZ_DALYTA010000003.1"/>
</dbReference>
<name>A0A4R1Q332_9FIRM</name>
<sequence length="263" mass="29891">MSRKHRKEHHEEHTDETWLIPYADILTLLLALFIVLFASSQVDQKKFEQMATSFNSAFQGGDKSIFDNTQSPPQITQGQPRPKGPDSDSKGFDSLAIRPDRTYIEETLQLIEVKKQLDDYIQKNGLAGDLETSLSEDGLMVRIKDTALFESGHADLLPESRRFAGELAKMLAPMTQRLFVSGHTDNVPINTYEFPSNWDLSTKRALNFMKFLLMQEPTQKAARFSVTGFGEYQPIAGNDTEEGRAKNRRVEILIMRNHPIKSQ</sequence>
<dbReference type="InterPro" id="IPR025713">
    <property type="entry name" value="MotB-like_N_dom"/>
</dbReference>
<dbReference type="InterPro" id="IPR050330">
    <property type="entry name" value="Bact_OuterMem_StrucFunc"/>
</dbReference>